<evidence type="ECO:0000313" key="1">
    <source>
        <dbReference type="EMBL" id="GJD42385.1"/>
    </source>
</evidence>
<evidence type="ECO:0000313" key="2">
    <source>
        <dbReference type="Proteomes" id="UP001055117"/>
    </source>
</evidence>
<gene>
    <name evidence="1" type="ORF">AFCDBAGC_0221</name>
</gene>
<proteinExistence type="predicted"/>
<reference evidence="1 2" key="1">
    <citation type="journal article" date="2021" name="Front. Microbiol.">
        <title>Comprehensive Comparative Genomics and Phenotyping of Methylobacterium Species.</title>
        <authorList>
            <person name="Alessa O."/>
            <person name="Ogura Y."/>
            <person name="Fujitani Y."/>
            <person name="Takami H."/>
            <person name="Hayashi T."/>
            <person name="Sahin N."/>
            <person name="Tani A."/>
        </authorList>
    </citation>
    <scope>NUCLEOTIDE SEQUENCE [LARGE SCALE GENOMIC DNA]</scope>
    <source>
        <strain evidence="1 2">DSM 23679</strain>
    </source>
</reference>
<dbReference type="Proteomes" id="UP001055117">
    <property type="component" value="Unassembled WGS sequence"/>
</dbReference>
<dbReference type="EMBL" id="BPQG01000004">
    <property type="protein sequence ID" value="GJD42385.1"/>
    <property type="molecule type" value="Genomic_DNA"/>
</dbReference>
<keyword evidence="2" id="KW-1185">Reference proteome</keyword>
<protein>
    <submittedName>
        <fullName evidence="1">Uncharacterized protein</fullName>
    </submittedName>
</protein>
<comment type="caution">
    <text evidence="1">The sequence shown here is derived from an EMBL/GenBank/DDBJ whole genome shotgun (WGS) entry which is preliminary data.</text>
</comment>
<organism evidence="1 2">
    <name type="scientific">Methylobacterium cerastii</name>
    <dbReference type="NCBI Taxonomy" id="932741"/>
    <lineage>
        <taxon>Bacteria</taxon>
        <taxon>Pseudomonadati</taxon>
        <taxon>Pseudomonadota</taxon>
        <taxon>Alphaproteobacteria</taxon>
        <taxon>Hyphomicrobiales</taxon>
        <taxon>Methylobacteriaceae</taxon>
        <taxon>Methylobacterium</taxon>
    </lineage>
</organism>
<name>A0ABQ4QC39_9HYPH</name>
<dbReference type="RefSeq" id="WP_147752456.1">
    <property type="nucleotide sequence ID" value="NZ_BPQG01000004.1"/>
</dbReference>
<sequence>MPHDSPAAPTRAPRPDDGAFQALHAEREALERDLALAKARQNFSTEPGEAERARADEASMLMSLDRLLTRIRAAEYQRRPGAKRW</sequence>
<accession>A0ABQ4QC39</accession>